<sequence length="49" mass="5329">MDAQNLQDQLFGFLKANPTQAYPAQTLADGLRLDDANAFTKVVQALAAY</sequence>
<name>A0A923NFA9_WEICO</name>
<reference evidence="1" key="1">
    <citation type="submission" date="2020-08" db="EMBL/GenBank/DDBJ databases">
        <title>Complete genome sequence of Weissella confusa strain FS54 provides insights into metabolic potential.</title>
        <authorList>
            <person name="Fhoula I."/>
            <person name="Najjari A."/>
            <person name="Lekired A."/>
            <person name="Bessrour-Aouam N."/>
            <person name="Jaballah S."/>
            <person name="Klibi N."/>
            <person name="Ouzari H.-I."/>
        </authorList>
    </citation>
    <scope>NUCLEOTIDE SEQUENCE</scope>
    <source>
        <strain evidence="1">FS54</strain>
    </source>
</reference>
<accession>A0A923NFA9</accession>
<dbReference type="EMBL" id="JACSZT010000004">
    <property type="protein sequence ID" value="MBC6498414.1"/>
    <property type="molecule type" value="Genomic_DNA"/>
</dbReference>
<dbReference type="AlphaFoldDB" id="A0A923NFA9"/>
<evidence type="ECO:0000313" key="2">
    <source>
        <dbReference type="Proteomes" id="UP000650485"/>
    </source>
</evidence>
<gene>
    <name evidence="1" type="ORF">H7R52_05240</name>
</gene>
<organism evidence="1 2">
    <name type="scientific">Weissella confusa</name>
    <name type="common">Lactobacillus confusus</name>
    <dbReference type="NCBI Taxonomy" id="1583"/>
    <lineage>
        <taxon>Bacteria</taxon>
        <taxon>Bacillati</taxon>
        <taxon>Bacillota</taxon>
        <taxon>Bacilli</taxon>
        <taxon>Lactobacillales</taxon>
        <taxon>Lactobacillaceae</taxon>
        <taxon>Weissella</taxon>
    </lineage>
</organism>
<protein>
    <submittedName>
        <fullName evidence="1">Uncharacterized protein</fullName>
    </submittedName>
</protein>
<evidence type="ECO:0000313" key="1">
    <source>
        <dbReference type="EMBL" id="MBC6498414.1"/>
    </source>
</evidence>
<comment type="caution">
    <text evidence="1">The sequence shown here is derived from an EMBL/GenBank/DDBJ whole genome shotgun (WGS) entry which is preliminary data.</text>
</comment>
<dbReference type="Proteomes" id="UP000650485">
    <property type="component" value="Unassembled WGS sequence"/>
</dbReference>
<proteinExistence type="predicted"/>